<proteinExistence type="predicted"/>
<dbReference type="Pfam" id="PF00364">
    <property type="entry name" value="Biotin_lipoyl"/>
    <property type="match status" value="1"/>
</dbReference>
<organism evidence="5">
    <name type="scientific">freshwater metagenome</name>
    <dbReference type="NCBI Taxonomy" id="449393"/>
    <lineage>
        <taxon>unclassified sequences</taxon>
        <taxon>metagenomes</taxon>
        <taxon>ecological metagenomes</taxon>
    </lineage>
</organism>
<dbReference type="EMBL" id="CAFAAG010000002">
    <property type="protein sequence ID" value="CAB4783661.1"/>
    <property type="molecule type" value="Genomic_DNA"/>
</dbReference>
<comment type="cofactor">
    <cofactor evidence="1">
        <name>(R)-lipoate</name>
        <dbReference type="ChEBI" id="CHEBI:83088"/>
    </cofactor>
</comment>
<dbReference type="CDD" id="cd06849">
    <property type="entry name" value="lipoyl_domain"/>
    <property type="match status" value="1"/>
</dbReference>
<reference evidence="5" key="1">
    <citation type="submission" date="2020-05" db="EMBL/GenBank/DDBJ databases">
        <authorList>
            <person name="Chiriac C."/>
            <person name="Salcher M."/>
            <person name="Ghai R."/>
            <person name="Kavagutti S V."/>
        </authorList>
    </citation>
    <scope>NUCLEOTIDE SEQUENCE</scope>
</reference>
<dbReference type="PROSITE" id="PS50968">
    <property type="entry name" value="BIOTINYL_LIPOYL"/>
    <property type="match status" value="1"/>
</dbReference>
<dbReference type="InterPro" id="IPR000089">
    <property type="entry name" value="Biotin_lipoyl"/>
</dbReference>
<evidence type="ECO:0000259" key="4">
    <source>
        <dbReference type="PROSITE" id="PS50968"/>
    </source>
</evidence>
<dbReference type="PANTHER" id="PTHR43178">
    <property type="entry name" value="DIHYDROLIPOAMIDE ACETYLTRANSFERASE COMPONENT OF PYRUVATE DEHYDROGENASE COMPLEX"/>
    <property type="match status" value="1"/>
</dbReference>
<dbReference type="InterPro" id="IPR050743">
    <property type="entry name" value="2-oxoacid_DH_E2_comp"/>
</dbReference>
<dbReference type="GO" id="GO:0031405">
    <property type="term" value="F:lipoic acid binding"/>
    <property type="evidence" value="ECO:0007669"/>
    <property type="project" value="TreeGrafter"/>
</dbReference>
<evidence type="ECO:0000256" key="3">
    <source>
        <dbReference type="ARBA" id="ARBA00023315"/>
    </source>
</evidence>
<accession>A0A6J6WF15</accession>
<gene>
    <name evidence="5" type="ORF">UFOPK2975_00068</name>
</gene>
<dbReference type="PANTHER" id="PTHR43178:SF5">
    <property type="entry name" value="LIPOAMIDE ACYLTRANSFERASE COMPONENT OF BRANCHED-CHAIN ALPHA-KETO ACID DEHYDROGENASE COMPLEX, MITOCHONDRIAL"/>
    <property type="match status" value="1"/>
</dbReference>
<evidence type="ECO:0000313" key="5">
    <source>
        <dbReference type="EMBL" id="CAB4783661.1"/>
    </source>
</evidence>
<keyword evidence="3" id="KW-0012">Acyltransferase</keyword>
<dbReference type="AlphaFoldDB" id="A0A6J6WF15"/>
<protein>
    <submittedName>
        <fullName evidence="5">Unannotated protein</fullName>
    </submittedName>
</protein>
<dbReference type="GO" id="GO:0005737">
    <property type="term" value="C:cytoplasm"/>
    <property type="evidence" value="ECO:0007669"/>
    <property type="project" value="TreeGrafter"/>
</dbReference>
<dbReference type="GO" id="GO:0016407">
    <property type="term" value="F:acetyltransferase activity"/>
    <property type="evidence" value="ECO:0007669"/>
    <property type="project" value="TreeGrafter"/>
</dbReference>
<keyword evidence="2" id="KW-0808">Transferase</keyword>
<dbReference type="SUPFAM" id="SSF51230">
    <property type="entry name" value="Single hybrid motif"/>
    <property type="match status" value="1"/>
</dbReference>
<feature type="domain" description="Lipoyl-binding" evidence="4">
    <location>
        <begin position="2"/>
        <end position="77"/>
    </location>
</feature>
<evidence type="ECO:0000256" key="2">
    <source>
        <dbReference type="ARBA" id="ARBA00022679"/>
    </source>
</evidence>
<name>A0A6J6WF15_9ZZZZ</name>
<sequence>MDVVIKMPKLGDTVDSVLVLQWLVSVGDVLAPDTPLIRVETDKAEIDVESSVSGVVRELLVAVGDEVATGVPIVNVQQLEN</sequence>
<evidence type="ECO:0000256" key="1">
    <source>
        <dbReference type="ARBA" id="ARBA00001938"/>
    </source>
</evidence>
<dbReference type="Gene3D" id="2.40.50.100">
    <property type="match status" value="1"/>
</dbReference>
<dbReference type="InterPro" id="IPR011053">
    <property type="entry name" value="Single_hybrid_motif"/>
</dbReference>